<reference evidence="2 3" key="1">
    <citation type="submission" date="2018-07" db="EMBL/GenBank/DDBJ databases">
        <title>The draft genome of Phyllobacterium salinisoli.</title>
        <authorList>
            <person name="Liu L."/>
            <person name="Li L."/>
            <person name="Zhang X."/>
            <person name="Liang L."/>
        </authorList>
    </citation>
    <scope>NUCLEOTIDE SEQUENCE [LARGE SCALE GENOMIC DNA]</scope>
    <source>
        <strain evidence="2 3">LLAN61</strain>
    </source>
</reference>
<proteinExistence type="predicted"/>
<dbReference type="AlphaFoldDB" id="A0A368K4U1"/>
<dbReference type="OrthoDB" id="7409377at2"/>
<protein>
    <submittedName>
        <fullName evidence="2">Formate dehydrogenase</fullName>
    </submittedName>
</protein>
<feature type="region of interest" description="Disordered" evidence="1">
    <location>
        <begin position="1"/>
        <end position="22"/>
    </location>
</feature>
<sequence>MSHSGPSHSGTPHSGTAHSGTHDKLIYMANQIATFFASQPREEQVSGVANHINQFWEPRMRSQLFAILDQEDGKGLNEMVIEAAKQIRRPAAV</sequence>
<accession>A0A368K4U1</accession>
<evidence type="ECO:0000313" key="3">
    <source>
        <dbReference type="Proteomes" id="UP000253420"/>
    </source>
</evidence>
<dbReference type="RefSeq" id="WP_114441138.1">
    <property type="nucleotide sequence ID" value="NZ_QOZG01000005.1"/>
</dbReference>
<organism evidence="2 3">
    <name type="scientific">Phyllobacterium salinisoli</name>
    <dbReference type="NCBI Taxonomy" id="1899321"/>
    <lineage>
        <taxon>Bacteria</taxon>
        <taxon>Pseudomonadati</taxon>
        <taxon>Pseudomonadota</taxon>
        <taxon>Alphaproteobacteria</taxon>
        <taxon>Hyphomicrobiales</taxon>
        <taxon>Phyllobacteriaceae</taxon>
        <taxon>Phyllobacterium</taxon>
    </lineage>
</organism>
<dbReference type="Pfam" id="PF11390">
    <property type="entry name" value="FdsD"/>
    <property type="match status" value="1"/>
</dbReference>
<dbReference type="Proteomes" id="UP000253420">
    <property type="component" value="Unassembled WGS sequence"/>
</dbReference>
<name>A0A368K4U1_9HYPH</name>
<comment type="caution">
    <text evidence="2">The sequence shown here is derived from an EMBL/GenBank/DDBJ whole genome shotgun (WGS) entry which is preliminary data.</text>
</comment>
<evidence type="ECO:0000313" key="2">
    <source>
        <dbReference type="EMBL" id="RCS23503.1"/>
    </source>
</evidence>
<dbReference type="InterPro" id="IPR021074">
    <property type="entry name" value="Formate_DH_dsu"/>
</dbReference>
<evidence type="ECO:0000256" key="1">
    <source>
        <dbReference type="SAM" id="MobiDB-lite"/>
    </source>
</evidence>
<feature type="compositionally biased region" description="Low complexity" evidence="1">
    <location>
        <begin position="1"/>
        <end position="16"/>
    </location>
</feature>
<dbReference type="EMBL" id="QOZG01000005">
    <property type="protein sequence ID" value="RCS23503.1"/>
    <property type="molecule type" value="Genomic_DNA"/>
</dbReference>
<gene>
    <name evidence="2" type="ORF">DUT91_14650</name>
</gene>
<keyword evidence="3" id="KW-1185">Reference proteome</keyword>